<protein>
    <submittedName>
        <fullName evidence="4">Diguanylate cyclase</fullName>
        <ecNumber evidence="4">2.7.7.65</ecNumber>
    </submittedName>
</protein>
<dbReference type="InterPro" id="IPR029787">
    <property type="entry name" value="Nucleotide_cyclase"/>
</dbReference>
<dbReference type="GO" id="GO:0052621">
    <property type="term" value="F:diguanylate cyclase activity"/>
    <property type="evidence" value="ECO:0007669"/>
    <property type="project" value="UniProtKB-EC"/>
</dbReference>
<dbReference type="PROSITE" id="PS50887">
    <property type="entry name" value="GGDEF"/>
    <property type="match status" value="1"/>
</dbReference>
<gene>
    <name evidence="4" type="ORF">M1B35_13425</name>
</gene>
<dbReference type="InterPro" id="IPR035965">
    <property type="entry name" value="PAS-like_dom_sf"/>
</dbReference>
<dbReference type="InterPro" id="IPR000700">
    <property type="entry name" value="PAS-assoc_C"/>
</dbReference>
<dbReference type="InterPro" id="IPR001610">
    <property type="entry name" value="PAC"/>
</dbReference>
<reference evidence="4 5" key="1">
    <citation type="journal article" date="2022" name="Int. J. Syst. Evol. Microbiol.">
        <title>Pseudomonas aegrilactucae sp. nov. and Pseudomonas morbosilactucae sp. nov., pathogens causing bacterial rot of lettuce in Japan.</title>
        <authorList>
            <person name="Sawada H."/>
            <person name="Fujikawa T."/>
            <person name="Satou M."/>
        </authorList>
    </citation>
    <scope>NUCLEOTIDE SEQUENCE [LARGE SCALE GENOMIC DNA]</scope>
    <source>
        <strain evidence="4 5">MAFF 302046</strain>
    </source>
</reference>
<dbReference type="CDD" id="cd00130">
    <property type="entry name" value="PAS"/>
    <property type="match status" value="1"/>
</dbReference>
<name>A0ABT0JGQ5_9PSED</name>
<keyword evidence="5" id="KW-1185">Reference proteome</keyword>
<dbReference type="PANTHER" id="PTHR44757:SF2">
    <property type="entry name" value="BIOFILM ARCHITECTURE MAINTENANCE PROTEIN MBAA"/>
    <property type="match status" value="1"/>
</dbReference>
<dbReference type="Gene3D" id="3.30.70.270">
    <property type="match status" value="1"/>
</dbReference>
<dbReference type="CDD" id="cd01949">
    <property type="entry name" value="GGDEF"/>
    <property type="match status" value="1"/>
</dbReference>
<reference evidence="4 5" key="2">
    <citation type="journal article" date="2023" name="Plant Pathol.">
        <title>Dismantling and reorganizing Pseudomonas marginalis sensu#lato.</title>
        <authorList>
            <person name="Sawada H."/>
            <person name="Fujikawa T."/>
            <person name="Satou M."/>
        </authorList>
    </citation>
    <scope>NUCLEOTIDE SEQUENCE [LARGE SCALE GENOMIC DNA]</scope>
    <source>
        <strain evidence="4 5">MAFF 302046</strain>
    </source>
</reference>
<dbReference type="Gene3D" id="2.10.70.100">
    <property type="match status" value="1"/>
</dbReference>
<evidence type="ECO:0000259" key="2">
    <source>
        <dbReference type="PROSITE" id="PS50113"/>
    </source>
</evidence>
<dbReference type="PROSITE" id="PS50113">
    <property type="entry name" value="PAC"/>
    <property type="match status" value="1"/>
</dbReference>
<dbReference type="Pfam" id="PF00990">
    <property type="entry name" value="GGDEF"/>
    <property type="match status" value="1"/>
</dbReference>
<dbReference type="InterPro" id="IPR043128">
    <property type="entry name" value="Rev_trsase/Diguanyl_cyclase"/>
</dbReference>
<dbReference type="Gene3D" id="3.30.450.20">
    <property type="entry name" value="PAS domain"/>
    <property type="match status" value="2"/>
</dbReference>
<dbReference type="EMBL" id="JALQCX010000022">
    <property type="protein sequence ID" value="MCK9815103.1"/>
    <property type="molecule type" value="Genomic_DNA"/>
</dbReference>
<dbReference type="SUPFAM" id="SSF55785">
    <property type="entry name" value="PYP-like sensor domain (PAS domain)"/>
    <property type="match status" value="2"/>
</dbReference>
<dbReference type="PROSITE" id="PS50112">
    <property type="entry name" value="PAS"/>
    <property type="match status" value="2"/>
</dbReference>
<dbReference type="NCBIfam" id="TIGR00229">
    <property type="entry name" value="sensory_box"/>
    <property type="match status" value="2"/>
</dbReference>
<dbReference type="InterPro" id="IPR013655">
    <property type="entry name" value="PAS_fold_3"/>
</dbReference>
<dbReference type="SMART" id="SM00086">
    <property type="entry name" value="PAC"/>
    <property type="match status" value="1"/>
</dbReference>
<dbReference type="SMART" id="SM00267">
    <property type="entry name" value="GGDEF"/>
    <property type="match status" value="1"/>
</dbReference>
<dbReference type="SUPFAM" id="SSF55073">
    <property type="entry name" value="Nucleotide cyclase"/>
    <property type="match status" value="1"/>
</dbReference>
<feature type="domain" description="PAS" evidence="1">
    <location>
        <begin position="157"/>
        <end position="210"/>
    </location>
</feature>
<evidence type="ECO:0000313" key="5">
    <source>
        <dbReference type="Proteomes" id="UP001155163"/>
    </source>
</evidence>
<organism evidence="4 5">
    <name type="scientific">Pseudomonas morbosilactucae</name>
    <dbReference type="NCBI Taxonomy" id="2938197"/>
    <lineage>
        <taxon>Bacteria</taxon>
        <taxon>Pseudomonadati</taxon>
        <taxon>Pseudomonadota</taxon>
        <taxon>Gammaproteobacteria</taxon>
        <taxon>Pseudomonadales</taxon>
        <taxon>Pseudomonadaceae</taxon>
        <taxon>Pseudomonas</taxon>
    </lineage>
</organism>
<evidence type="ECO:0000313" key="4">
    <source>
        <dbReference type="EMBL" id="MCK9815103.1"/>
    </source>
</evidence>
<feature type="domain" description="PAC" evidence="2">
    <location>
        <begin position="213"/>
        <end position="265"/>
    </location>
</feature>
<dbReference type="InterPro" id="IPR052155">
    <property type="entry name" value="Biofilm_reg_signaling"/>
</dbReference>
<feature type="domain" description="GGDEF" evidence="3">
    <location>
        <begin position="297"/>
        <end position="433"/>
    </location>
</feature>
<accession>A0ABT0JGQ5</accession>
<dbReference type="EC" id="2.7.7.65" evidence="4"/>
<dbReference type="SMART" id="SM00091">
    <property type="entry name" value="PAS"/>
    <property type="match status" value="2"/>
</dbReference>
<dbReference type="NCBIfam" id="TIGR00254">
    <property type="entry name" value="GGDEF"/>
    <property type="match status" value="1"/>
</dbReference>
<evidence type="ECO:0000259" key="3">
    <source>
        <dbReference type="PROSITE" id="PS50887"/>
    </source>
</evidence>
<dbReference type="InterPro" id="IPR000160">
    <property type="entry name" value="GGDEF_dom"/>
</dbReference>
<dbReference type="PANTHER" id="PTHR44757">
    <property type="entry name" value="DIGUANYLATE CYCLASE DGCP"/>
    <property type="match status" value="1"/>
</dbReference>
<evidence type="ECO:0000259" key="1">
    <source>
        <dbReference type="PROSITE" id="PS50112"/>
    </source>
</evidence>
<dbReference type="InterPro" id="IPR000014">
    <property type="entry name" value="PAS"/>
</dbReference>
<sequence>MSTALLNLVLALALVLLGLFALWREHQARQQRRRYRQLAERLTDGLLLTDAKGIVRQHNRLAATLLGQADTSLKGSTLARWFPRLDEAAHDGGRQRTLVVRGDGEQRSTDITYLPAADGGGSLLLLHPTREAPASPDDAERYKRSQYFARIGTWDWDVDTEKLFWSEAIYGMFGFKVGEVVPSYQLFCSCVHPEDRAKVRAGEVRCLETGQNHDEEYRVIWPDGSIHWLRETGNVVKNVHDTTIKMMGVVRDITDEKVSASQLHHLAHFDALTGLPNRLVLESRLANALEQARRNDTRVALVFVDLNGFKAINDQYGHAAGDRVLTATAERLKNILRVSDTVARIGGDEFVVILEGLTPGSSLQDEAHRICEKIFSELAPPLTIGNDLRSIDSSLGVAVFPDHGPTMDQLIHIADLAMYEAKRSGNNQYRLGH</sequence>
<comment type="caution">
    <text evidence="4">The sequence shown here is derived from an EMBL/GenBank/DDBJ whole genome shotgun (WGS) entry which is preliminary data.</text>
</comment>
<dbReference type="Proteomes" id="UP001155163">
    <property type="component" value="Unassembled WGS sequence"/>
</dbReference>
<dbReference type="Pfam" id="PF13188">
    <property type="entry name" value="PAS_8"/>
    <property type="match status" value="1"/>
</dbReference>
<feature type="domain" description="PAS" evidence="1">
    <location>
        <begin position="31"/>
        <end position="78"/>
    </location>
</feature>
<keyword evidence="4" id="KW-0808">Transferase</keyword>
<dbReference type="RefSeq" id="WP_268262167.1">
    <property type="nucleotide sequence ID" value="NZ_JALQCX010000022.1"/>
</dbReference>
<proteinExistence type="predicted"/>
<dbReference type="Pfam" id="PF08447">
    <property type="entry name" value="PAS_3"/>
    <property type="match status" value="1"/>
</dbReference>
<keyword evidence="4" id="KW-0548">Nucleotidyltransferase</keyword>